<dbReference type="Gene3D" id="2.40.50.140">
    <property type="entry name" value="Nucleic acid-binding proteins"/>
    <property type="match status" value="1"/>
</dbReference>
<protein>
    <recommendedName>
        <fullName evidence="4">Replication factor A C-terminal domain-containing protein</fullName>
    </recommendedName>
</protein>
<accession>A0ABD3D787</accession>
<keyword evidence="3" id="KW-1185">Reference proteome</keyword>
<feature type="region of interest" description="Disordered" evidence="1">
    <location>
        <begin position="124"/>
        <end position="169"/>
    </location>
</feature>
<evidence type="ECO:0000313" key="2">
    <source>
        <dbReference type="EMBL" id="KAL3637827.1"/>
    </source>
</evidence>
<comment type="caution">
    <text evidence="2">The sequence shown here is derived from an EMBL/GenBank/DDBJ whole genome shotgun (WGS) entry which is preliminary data.</text>
</comment>
<gene>
    <name evidence="2" type="ORF">CASFOL_018275</name>
</gene>
<proteinExistence type="predicted"/>
<sequence length="169" mass="18546">MHGDRGWFYVKCSKCSSKLFPELDNGGLNFVCKDDDDIIPIFRYSVNATIVDATGSAEAIFFNESMQALLNISCKDMVTKHADTKNLRAVPQQLRSAIDKQSLLYLTLKNDGKIVVNNASEVASTTSYQSKGNPTGTSAFTPTTPVLKSGTSKRQLEESPGQDKKMKRA</sequence>
<dbReference type="SUPFAM" id="SSF50249">
    <property type="entry name" value="Nucleic acid-binding proteins"/>
    <property type="match status" value="1"/>
</dbReference>
<dbReference type="EMBL" id="JAVIJP010000023">
    <property type="protein sequence ID" value="KAL3637827.1"/>
    <property type="molecule type" value="Genomic_DNA"/>
</dbReference>
<evidence type="ECO:0000256" key="1">
    <source>
        <dbReference type="SAM" id="MobiDB-lite"/>
    </source>
</evidence>
<organism evidence="2 3">
    <name type="scientific">Castilleja foliolosa</name>
    <dbReference type="NCBI Taxonomy" id="1961234"/>
    <lineage>
        <taxon>Eukaryota</taxon>
        <taxon>Viridiplantae</taxon>
        <taxon>Streptophyta</taxon>
        <taxon>Embryophyta</taxon>
        <taxon>Tracheophyta</taxon>
        <taxon>Spermatophyta</taxon>
        <taxon>Magnoliopsida</taxon>
        <taxon>eudicotyledons</taxon>
        <taxon>Gunneridae</taxon>
        <taxon>Pentapetalae</taxon>
        <taxon>asterids</taxon>
        <taxon>lamiids</taxon>
        <taxon>Lamiales</taxon>
        <taxon>Orobanchaceae</taxon>
        <taxon>Pedicularideae</taxon>
        <taxon>Castillejinae</taxon>
        <taxon>Castilleja</taxon>
    </lineage>
</organism>
<evidence type="ECO:0008006" key="4">
    <source>
        <dbReference type="Google" id="ProtNLM"/>
    </source>
</evidence>
<feature type="compositionally biased region" description="Basic and acidic residues" evidence="1">
    <location>
        <begin position="154"/>
        <end position="169"/>
    </location>
</feature>
<dbReference type="Proteomes" id="UP001632038">
    <property type="component" value="Unassembled WGS sequence"/>
</dbReference>
<dbReference type="AlphaFoldDB" id="A0ABD3D787"/>
<dbReference type="InterPro" id="IPR012340">
    <property type="entry name" value="NA-bd_OB-fold"/>
</dbReference>
<feature type="compositionally biased region" description="Polar residues" evidence="1">
    <location>
        <begin position="124"/>
        <end position="153"/>
    </location>
</feature>
<name>A0ABD3D787_9LAMI</name>
<reference evidence="3" key="1">
    <citation type="journal article" date="2024" name="IScience">
        <title>Strigolactones Initiate the Formation of Haustorium-like Structures in Castilleja.</title>
        <authorList>
            <person name="Buerger M."/>
            <person name="Peterson D."/>
            <person name="Chory J."/>
        </authorList>
    </citation>
    <scope>NUCLEOTIDE SEQUENCE [LARGE SCALE GENOMIC DNA]</scope>
</reference>
<evidence type="ECO:0000313" key="3">
    <source>
        <dbReference type="Proteomes" id="UP001632038"/>
    </source>
</evidence>